<evidence type="ECO:0000313" key="3">
    <source>
        <dbReference type="Proteomes" id="UP000244989"/>
    </source>
</evidence>
<dbReference type="RefSeq" id="WP_108432049.1">
    <property type="nucleotide sequence ID" value="NZ_CP026947.1"/>
</dbReference>
<proteinExistence type="predicted"/>
<evidence type="ECO:0000313" key="2">
    <source>
        <dbReference type="EMBL" id="PWC02506.1"/>
    </source>
</evidence>
<dbReference type="InterPro" id="IPR003477">
    <property type="entry name" value="PemK-like"/>
</dbReference>
<dbReference type="EMBL" id="QEEZ01000003">
    <property type="protein sequence ID" value="PWC02506.1"/>
    <property type="molecule type" value="Genomic_DNA"/>
</dbReference>
<name>A0A2U1T926_9CORY</name>
<dbReference type="OrthoDB" id="5184628at2"/>
<comment type="caution">
    <text evidence="2">The sequence shown here is derived from an EMBL/GenBank/DDBJ whole genome shotgun (WGS) entry which is preliminary data.</text>
</comment>
<dbReference type="GO" id="GO:0003677">
    <property type="term" value="F:DNA binding"/>
    <property type="evidence" value="ECO:0007669"/>
    <property type="project" value="InterPro"/>
</dbReference>
<evidence type="ECO:0008006" key="4">
    <source>
        <dbReference type="Google" id="ProtNLM"/>
    </source>
</evidence>
<feature type="compositionally biased region" description="Basic and acidic residues" evidence="1">
    <location>
        <begin position="9"/>
        <end position="18"/>
    </location>
</feature>
<dbReference type="AlphaFoldDB" id="A0A2U1T926"/>
<accession>A0A2U1T926</accession>
<evidence type="ECO:0000256" key="1">
    <source>
        <dbReference type="SAM" id="MobiDB-lite"/>
    </source>
</evidence>
<dbReference type="Proteomes" id="UP000244989">
    <property type="component" value="Unassembled WGS sequence"/>
</dbReference>
<keyword evidence="3" id="KW-1185">Reference proteome</keyword>
<reference evidence="3" key="1">
    <citation type="submission" date="2018-04" db="EMBL/GenBank/DDBJ databases">
        <authorList>
            <person name="Liu S."/>
            <person name="Wang Z."/>
            <person name="Li J."/>
        </authorList>
    </citation>
    <scope>NUCLEOTIDE SEQUENCE [LARGE SCALE GENOMIC DNA]</scope>
    <source>
        <strain evidence="3">2189</strain>
    </source>
</reference>
<dbReference type="KEGG" id="cyz:C3B44_08835"/>
<organism evidence="2 3">
    <name type="scientific">Corynebacterium yudongzhengii</name>
    <dbReference type="NCBI Taxonomy" id="2080740"/>
    <lineage>
        <taxon>Bacteria</taxon>
        <taxon>Bacillati</taxon>
        <taxon>Actinomycetota</taxon>
        <taxon>Actinomycetes</taxon>
        <taxon>Mycobacteriales</taxon>
        <taxon>Corynebacteriaceae</taxon>
        <taxon>Corynebacterium</taxon>
    </lineage>
</organism>
<feature type="region of interest" description="Disordered" evidence="1">
    <location>
        <begin position="1"/>
        <end position="30"/>
    </location>
</feature>
<gene>
    <name evidence="2" type="ORF">DF222_02435</name>
</gene>
<protein>
    <recommendedName>
        <fullName evidence="4">Type II toxin-antitoxin system PemK/MazF family toxin</fullName>
    </recommendedName>
</protein>
<sequence length="192" mass="21787">MLFGGLRSRGKEQGDHTKRSQLKRRLLPSVPSPVEDVATLRSRMGLTRSDNSAEKTHKVAPIKVHPTGKRARALIYGPDIDGPADAGEIVWLRVPENGPNQPPVERAILVVGRSMNQELLGLLISPAPEHADEENWFPIGSGQWQPTGEPCWLRLDRIIQVPENWVRRQGALFPERRFERLARVLRERFDWS</sequence>
<dbReference type="Pfam" id="PF02452">
    <property type="entry name" value="PemK_toxin"/>
    <property type="match status" value="1"/>
</dbReference>